<dbReference type="AlphaFoldDB" id="A0A7D9D763"/>
<protein>
    <submittedName>
        <fullName evidence="1">Uncharacterized protein</fullName>
    </submittedName>
</protein>
<reference evidence="1" key="1">
    <citation type="submission" date="2020-04" db="EMBL/GenBank/DDBJ databases">
        <authorList>
            <person name="Alioto T."/>
            <person name="Alioto T."/>
            <person name="Gomez Garrido J."/>
        </authorList>
    </citation>
    <scope>NUCLEOTIDE SEQUENCE</scope>
    <source>
        <strain evidence="1">A484AB</strain>
    </source>
</reference>
<proteinExistence type="predicted"/>
<evidence type="ECO:0000313" key="2">
    <source>
        <dbReference type="Proteomes" id="UP001152795"/>
    </source>
</evidence>
<name>A0A7D9D763_PARCT</name>
<gene>
    <name evidence="1" type="ORF">PACLA_8A031158</name>
</gene>
<accession>A0A7D9D763</accession>
<sequence>MELCKADVLDVKLPIKQRSIPVKEQNVQWKDVAGKEAKEIRESQKPFEDAIAEKRNRLRLLDNYSSAFSNNKIIHLKDLPLVSYNVIAMRETKTQFGEKYIMLLATNQNGMLELCYSYN</sequence>
<dbReference type="Proteomes" id="UP001152795">
    <property type="component" value="Unassembled WGS sequence"/>
</dbReference>
<dbReference type="EMBL" id="CACRXK020000136">
    <property type="protein sequence ID" value="CAB3978718.1"/>
    <property type="molecule type" value="Genomic_DNA"/>
</dbReference>
<evidence type="ECO:0000313" key="1">
    <source>
        <dbReference type="EMBL" id="CAB3978718.1"/>
    </source>
</evidence>
<comment type="caution">
    <text evidence="1">The sequence shown here is derived from an EMBL/GenBank/DDBJ whole genome shotgun (WGS) entry which is preliminary data.</text>
</comment>
<organism evidence="1 2">
    <name type="scientific">Paramuricea clavata</name>
    <name type="common">Red gorgonian</name>
    <name type="synonym">Violescent sea-whip</name>
    <dbReference type="NCBI Taxonomy" id="317549"/>
    <lineage>
        <taxon>Eukaryota</taxon>
        <taxon>Metazoa</taxon>
        <taxon>Cnidaria</taxon>
        <taxon>Anthozoa</taxon>
        <taxon>Octocorallia</taxon>
        <taxon>Malacalcyonacea</taxon>
        <taxon>Plexauridae</taxon>
        <taxon>Paramuricea</taxon>
    </lineage>
</organism>
<keyword evidence="2" id="KW-1185">Reference proteome</keyword>